<organism evidence="1">
    <name type="scientific">Micromonas commoda virus</name>
    <dbReference type="NCBI Taxonomy" id="3057169"/>
    <lineage>
        <taxon>Viruses</taxon>
        <taxon>Varidnaviria</taxon>
        <taxon>Bamfordvirae</taxon>
        <taxon>Nucleocytoviricota</taxon>
        <taxon>Megaviricetes</taxon>
        <taxon>Algavirales</taxon>
        <taxon>Phycodnaviridae</taxon>
    </lineage>
</organism>
<dbReference type="EMBL" id="PP911589">
    <property type="protein sequence ID" value="XCA47475.1"/>
    <property type="molecule type" value="Genomic_DNA"/>
</dbReference>
<reference evidence="1" key="1">
    <citation type="submission" date="2024-06" db="EMBL/GenBank/DDBJ databases">
        <title>Evidence of context-dependent and transient costs of resisting viral infection in isolates of the marine microalga Micromonas sp. (class Mamiellophyceae).</title>
        <authorList>
            <person name="Bedi de Silva A."/>
            <person name="Schvarcz C.R."/>
            <person name="Steward G.R."/>
            <person name="Edwards K.F."/>
        </authorList>
    </citation>
    <scope>NUCLEOTIDE SEQUENCE</scope>
    <source>
        <strain evidence="1">McV-KB2</strain>
    </source>
</reference>
<protein>
    <submittedName>
        <fullName evidence="1">Uncharacterized protein</fullName>
    </submittedName>
</protein>
<proteinExistence type="predicted"/>
<evidence type="ECO:0000313" key="1">
    <source>
        <dbReference type="EMBL" id="XCA47475.1"/>
    </source>
</evidence>
<accession>A0AAU7YPK6</accession>
<name>A0AAU7YPK6_9PHYC</name>
<sequence length="180" mass="20789">MIQFSEIDFSEIQPGDLLKVLVNVDEVEDEQYAKVDENCDDYLILRYYSESSFSYKGAPVYTLDEETNLIRGDSILEHHTDGDTVFTCINDVDRMYVITSEQDSEAESVLYDESDDDVSSMGNFIVSDSEIDNIELPPDHATIDRQWNEWQPRSPGSTRFKQMVDAIEERARLQMDEVNF</sequence>